<dbReference type="PANTHER" id="PTHR35294">
    <property type="entry name" value="UBIQUITIN-ASSOCIATED/TRANSLATION ELONGATION FACTOR EF1B PROTEIN"/>
    <property type="match status" value="1"/>
</dbReference>
<protein>
    <recommendedName>
        <fullName evidence="2">UBA domain-containing protein</fullName>
    </recommendedName>
</protein>
<dbReference type="InterPro" id="IPR009060">
    <property type="entry name" value="UBA-like_sf"/>
</dbReference>
<feature type="compositionally biased region" description="Basic and acidic residues" evidence="1">
    <location>
        <begin position="158"/>
        <end position="168"/>
    </location>
</feature>
<feature type="region of interest" description="Disordered" evidence="1">
    <location>
        <begin position="1"/>
        <end position="56"/>
    </location>
</feature>
<dbReference type="AlphaFoldDB" id="A0A835U9Y2"/>
<reference evidence="3 4" key="1">
    <citation type="journal article" date="2020" name="Nat. Food">
        <title>A phased Vanilla planifolia genome enables genetic improvement of flavour and production.</title>
        <authorList>
            <person name="Hasing T."/>
            <person name="Tang H."/>
            <person name="Brym M."/>
            <person name="Khazi F."/>
            <person name="Huang T."/>
            <person name="Chambers A.H."/>
        </authorList>
    </citation>
    <scope>NUCLEOTIDE SEQUENCE [LARGE SCALE GENOMIC DNA]</scope>
    <source>
        <tissue evidence="3">Leaf</tissue>
    </source>
</reference>
<name>A0A835U9Y2_VANPL</name>
<feature type="region of interest" description="Disordered" evidence="1">
    <location>
        <begin position="236"/>
        <end position="272"/>
    </location>
</feature>
<evidence type="ECO:0000256" key="1">
    <source>
        <dbReference type="SAM" id="MobiDB-lite"/>
    </source>
</evidence>
<feature type="domain" description="UBA" evidence="2">
    <location>
        <begin position="183"/>
        <end position="235"/>
    </location>
</feature>
<feature type="region of interest" description="Disordered" evidence="1">
    <location>
        <begin position="87"/>
        <end position="182"/>
    </location>
</feature>
<gene>
    <name evidence="3" type="ORF">HPP92_024719</name>
</gene>
<dbReference type="EMBL" id="JADCNM010000014">
    <property type="protein sequence ID" value="KAG0453415.1"/>
    <property type="molecule type" value="Genomic_DNA"/>
</dbReference>
<evidence type="ECO:0000313" key="4">
    <source>
        <dbReference type="Proteomes" id="UP000639772"/>
    </source>
</evidence>
<proteinExistence type="predicted"/>
<feature type="compositionally biased region" description="Basic and acidic residues" evidence="1">
    <location>
        <begin position="128"/>
        <end position="145"/>
    </location>
</feature>
<dbReference type="PANTHER" id="PTHR35294:SF1">
    <property type="entry name" value="OS05G0409000 PROTEIN"/>
    <property type="match status" value="1"/>
</dbReference>
<dbReference type="OrthoDB" id="515654at2759"/>
<dbReference type="PROSITE" id="PS50030">
    <property type="entry name" value="UBA"/>
    <property type="match status" value="1"/>
</dbReference>
<dbReference type="InterPro" id="IPR015940">
    <property type="entry name" value="UBA"/>
</dbReference>
<feature type="compositionally biased region" description="Basic residues" evidence="1">
    <location>
        <begin position="169"/>
        <end position="178"/>
    </location>
</feature>
<evidence type="ECO:0000313" key="3">
    <source>
        <dbReference type="EMBL" id="KAG0453415.1"/>
    </source>
</evidence>
<organism evidence="3 4">
    <name type="scientific">Vanilla planifolia</name>
    <name type="common">Vanilla</name>
    <dbReference type="NCBI Taxonomy" id="51239"/>
    <lineage>
        <taxon>Eukaryota</taxon>
        <taxon>Viridiplantae</taxon>
        <taxon>Streptophyta</taxon>
        <taxon>Embryophyta</taxon>
        <taxon>Tracheophyta</taxon>
        <taxon>Spermatophyta</taxon>
        <taxon>Magnoliopsida</taxon>
        <taxon>Liliopsida</taxon>
        <taxon>Asparagales</taxon>
        <taxon>Orchidaceae</taxon>
        <taxon>Vanilloideae</taxon>
        <taxon>Vanilleae</taxon>
        <taxon>Vanilla</taxon>
    </lineage>
</organism>
<feature type="compositionally biased region" description="Basic and acidic residues" evidence="1">
    <location>
        <begin position="95"/>
        <end position="104"/>
    </location>
</feature>
<dbReference type="SUPFAM" id="SSF46934">
    <property type="entry name" value="UBA-like"/>
    <property type="match status" value="1"/>
</dbReference>
<feature type="compositionally biased region" description="Low complexity" evidence="1">
    <location>
        <begin position="105"/>
        <end position="125"/>
    </location>
</feature>
<sequence length="272" mass="30280">MASCTEGGESKSAEKEEQETEIGLARFSLSSLLVPRNPNSCRRSEDPHTGPSSSKVNSVFKVRICLQLPSQSPKIVLGTFRNLEISPPQISGRFRSTDDPDDHSGSSPGTTLEYDSMSNNDSSSGDSEDQKEKLSGESEDPREKSTSPTSRVDIPGCENDKRDKIRQKNERKHQRQRERRAQELHERCSALLISRKLEALSNQLVAMGFPSDRATVAIILNEGRMEESVSWLLHEVEEGNKQQNSHEGGRHYDSSTTETGPKRSQPCEINDP</sequence>
<dbReference type="Gene3D" id="1.10.8.10">
    <property type="entry name" value="DNA helicase RuvA subunit, C-terminal domain"/>
    <property type="match status" value="1"/>
</dbReference>
<evidence type="ECO:0000259" key="2">
    <source>
        <dbReference type="PROSITE" id="PS50030"/>
    </source>
</evidence>
<comment type="caution">
    <text evidence="3">The sequence shown here is derived from an EMBL/GenBank/DDBJ whole genome shotgun (WGS) entry which is preliminary data.</text>
</comment>
<accession>A0A835U9Y2</accession>
<dbReference type="Proteomes" id="UP000639772">
    <property type="component" value="Unassembled WGS sequence"/>
</dbReference>